<feature type="domain" description="Heme NO-binding" evidence="1">
    <location>
        <begin position="2"/>
        <end position="158"/>
    </location>
</feature>
<organism evidence="2">
    <name type="scientific">Alloyangia sp. H15</name>
    <dbReference type="NCBI Taxonomy" id="3029062"/>
    <lineage>
        <taxon>Bacteria</taxon>
        <taxon>Pseudomonadati</taxon>
        <taxon>Pseudomonadota</taxon>
        <taxon>Alphaproteobacteria</taxon>
        <taxon>Rhodobacterales</taxon>
        <taxon>Roseobacteraceae</taxon>
        <taxon>Alloyangia</taxon>
    </lineage>
</organism>
<gene>
    <name evidence="2" type="ORF">PVT71_09500</name>
</gene>
<dbReference type="GO" id="GO:0070482">
    <property type="term" value="P:response to oxygen levels"/>
    <property type="evidence" value="ECO:0007669"/>
    <property type="project" value="TreeGrafter"/>
</dbReference>
<dbReference type="GO" id="GO:0004383">
    <property type="term" value="F:guanylate cyclase activity"/>
    <property type="evidence" value="ECO:0007669"/>
    <property type="project" value="TreeGrafter"/>
</dbReference>
<dbReference type="InterPro" id="IPR011644">
    <property type="entry name" value="Heme_NO-bd"/>
</dbReference>
<dbReference type="GO" id="GO:0008074">
    <property type="term" value="C:guanylate cyclase complex, soluble"/>
    <property type="evidence" value="ECO:0007669"/>
    <property type="project" value="TreeGrafter"/>
</dbReference>
<protein>
    <submittedName>
        <fullName evidence="2">Heme NO-binding domain-containing protein</fullName>
    </submittedName>
</protein>
<accession>A0AAU8ADW9</accession>
<sequence>MHGLVARTLQGFVLDTYGRECWDRIAEAARLDLPGFEAMLDYEAQLIGRVLATAEAELHKPRAAMLEDIGTYLMTHPHNERLRRLMRYGGEDFIDFLHSLEELPGRARLAVPDLDLPPLELTEAAPRRFSLLCRCGGPTRRGYSHVLAGVLRAMADDYGALILLDLDLDPDQGDGPAGAELIRITVIETAYAEGRSFDLGAHGAGRRK</sequence>
<dbReference type="InterPro" id="IPR038158">
    <property type="entry name" value="H-NOX_domain_sf"/>
</dbReference>
<dbReference type="GO" id="GO:0020037">
    <property type="term" value="F:heme binding"/>
    <property type="evidence" value="ECO:0007669"/>
    <property type="project" value="InterPro"/>
</dbReference>
<dbReference type="GO" id="GO:0019934">
    <property type="term" value="P:cGMP-mediated signaling"/>
    <property type="evidence" value="ECO:0007669"/>
    <property type="project" value="TreeGrafter"/>
</dbReference>
<evidence type="ECO:0000313" key="2">
    <source>
        <dbReference type="EMBL" id="XCC92716.1"/>
    </source>
</evidence>
<dbReference type="EMBL" id="CP123384">
    <property type="protein sequence ID" value="XCC92716.1"/>
    <property type="molecule type" value="Genomic_DNA"/>
</dbReference>
<dbReference type="PANTHER" id="PTHR45655:SF13">
    <property type="entry name" value="SOLUBLE GUANYLATE CYCLASE GCY-32-RELATED"/>
    <property type="match status" value="1"/>
</dbReference>
<dbReference type="PANTHER" id="PTHR45655">
    <property type="entry name" value="GUANYLATE CYCLASE SOLUBLE SUBUNIT BETA-2"/>
    <property type="match status" value="1"/>
</dbReference>
<proteinExistence type="predicted"/>
<dbReference type="Pfam" id="PF07700">
    <property type="entry name" value="HNOB"/>
    <property type="match status" value="1"/>
</dbReference>
<dbReference type="SUPFAM" id="SSF111126">
    <property type="entry name" value="Ligand-binding domain in the NO signalling and Golgi transport"/>
    <property type="match status" value="1"/>
</dbReference>
<dbReference type="RefSeq" id="WP_353471543.1">
    <property type="nucleotide sequence ID" value="NZ_CP123384.1"/>
</dbReference>
<dbReference type="Gene3D" id="3.90.1520.10">
    <property type="entry name" value="H-NOX domain"/>
    <property type="match status" value="1"/>
</dbReference>
<evidence type="ECO:0000259" key="1">
    <source>
        <dbReference type="Pfam" id="PF07700"/>
    </source>
</evidence>
<reference evidence="2" key="1">
    <citation type="submission" date="2023-02" db="EMBL/GenBank/DDBJ databases">
        <title>Description and genomic characterization of Salipiger bruguierae sp. nov., isolated from the sediment of mangrove plant Bruguiera sexangula.</title>
        <authorList>
            <person name="Long M."/>
        </authorList>
    </citation>
    <scope>NUCLEOTIDE SEQUENCE</scope>
    <source>
        <strain evidence="2">H15</strain>
    </source>
</reference>
<name>A0AAU8ADW9_9RHOB</name>
<dbReference type="AlphaFoldDB" id="A0AAU8ADW9"/>
<dbReference type="InterPro" id="IPR024096">
    <property type="entry name" value="NO_sig/Golgi_transp_ligand-bd"/>
</dbReference>